<dbReference type="AlphaFoldDB" id="A0A7W2EPK1"/>
<proteinExistence type="predicted"/>
<evidence type="ECO:0000313" key="2">
    <source>
        <dbReference type="Proteomes" id="UP000534388"/>
    </source>
</evidence>
<dbReference type="GO" id="GO:0016740">
    <property type="term" value="F:transferase activity"/>
    <property type="evidence" value="ECO:0007669"/>
    <property type="project" value="UniProtKB-KW"/>
</dbReference>
<dbReference type="Pfam" id="PF13692">
    <property type="entry name" value="Glyco_trans_1_4"/>
    <property type="match status" value="1"/>
</dbReference>
<comment type="caution">
    <text evidence="1">The sequence shown here is derived from an EMBL/GenBank/DDBJ whole genome shotgun (WGS) entry which is preliminary data.</text>
</comment>
<organism evidence="1 2">
    <name type="scientific">Rugamonas brunnea</name>
    <dbReference type="NCBI Taxonomy" id="2758569"/>
    <lineage>
        <taxon>Bacteria</taxon>
        <taxon>Pseudomonadati</taxon>
        <taxon>Pseudomonadota</taxon>
        <taxon>Betaproteobacteria</taxon>
        <taxon>Burkholderiales</taxon>
        <taxon>Oxalobacteraceae</taxon>
        <taxon>Telluria group</taxon>
        <taxon>Rugamonas</taxon>
    </lineage>
</organism>
<reference evidence="1 2" key="1">
    <citation type="submission" date="2020-07" db="EMBL/GenBank/DDBJ databases">
        <title>Novel species isolated from subtropical streams in China.</title>
        <authorList>
            <person name="Lu H."/>
        </authorList>
    </citation>
    <scope>NUCLEOTIDE SEQUENCE [LARGE SCALE GENOMIC DNA]</scope>
    <source>
        <strain evidence="1 2">LX20W</strain>
    </source>
</reference>
<protein>
    <submittedName>
        <fullName evidence="1">Glycosyltransferase family 4 protein</fullName>
    </submittedName>
</protein>
<dbReference type="RefSeq" id="WP_182160383.1">
    <property type="nucleotide sequence ID" value="NZ_JACEZT010000002.1"/>
</dbReference>
<sequence length="523" mass="55629">MNQETVTRHLLEDALEQVLCNPSAAHCWHRLRPLYEAAPQSMQSAVRAMLGQHVDGGGVPGFLCASFLAYVTREDRWYEAASAALLALQPVDADRIAAHMGVSWYDALAGKAGRSAFVDAMRAMHMPALARRAGQRLAAHTALRLPARAVTRIERVALVVPQLGIAGHAPTRMALAHGAMLQDDGMSVELYCARELNITQMPNLLGCGRTTASELPAPDAWARALRRPMTIHLADERMSLLRRWSALLERMVAFDPDLILFVGLYSPWIELLYPQRPVLGLSVQSTAPIAPVDVWLAADAAQAGTVRAPWGPDMPPSMGWHYPYRVQLDRPGAPLSRADLGLPASALVLVSVGYRLGEEIAGAWAERIVAMMTAAPDAVWLLPGCASMPAALQGLPPGRVRAMGHLSNVQELLACCDICVNPPRMGGGLSVAQAMAAGLPVVAFAGSDGGDKIGAAAVTDSDAYFTALDRLMADPAARASAGAAMRTLFADTLDLARGGPALRAASEAALALFQRRTAMPASS</sequence>
<gene>
    <name evidence="1" type="ORF">H3H37_04115</name>
</gene>
<dbReference type="EMBL" id="JACEZT010000002">
    <property type="protein sequence ID" value="MBA5636231.1"/>
    <property type="molecule type" value="Genomic_DNA"/>
</dbReference>
<dbReference type="Proteomes" id="UP000534388">
    <property type="component" value="Unassembled WGS sequence"/>
</dbReference>
<keyword evidence="1" id="KW-0808">Transferase</keyword>
<dbReference type="SUPFAM" id="SSF53756">
    <property type="entry name" value="UDP-Glycosyltransferase/glycogen phosphorylase"/>
    <property type="match status" value="1"/>
</dbReference>
<evidence type="ECO:0000313" key="1">
    <source>
        <dbReference type="EMBL" id="MBA5636231.1"/>
    </source>
</evidence>
<accession>A0A7W2EPK1</accession>
<dbReference type="Gene3D" id="3.40.50.2000">
    <property type="entry name" value="Glycogen Phosphorylase B"/>
    <property type="match status" value="1"/>
</dbReference>
<name>A0A7W2EPK1_9BURK</name>
<keyword evidence="2" id="KW-1185">Reference proteome</keyword>